<evidence type="ECO:0000256" key="3">
    <source>
        <dbReference type="ARBA" id="ARBA00022723"/>
    </source>
</evidence>
<sequence>MGGRHGWTVARRIVQVAMLCLFAVPLIAAGWGIAGQYAGGEEPQTTPADLPVWGSLSSSHLAGIDLLDPYAALQVAAAAKDVAFTGLLWAVPLLVVYGIVRGRAFCGWVCPVNLLLEGVDWLRVKLGIAVKEAPVPRHAKIGVAAAVLLLSALTSIPLFEALSPVGAFTRALLFGSFLGVWTLIAIVIAELFWARRVWCRALCPLGGFYQAVGVVGLLSVKIDHEACVACDRCKARCLCAPEILEPALAGRENRVAAGDCMLCGRCVEACPTHALSISCALPKNPRL</sequence>
<evidence type="ECO:0000256" key="5">
    <source>
        <dbReference type="ARBA" id="ARBA00023004"/>
    </source>
</evidence>
<evidence type="ECO:0000256" key="1">
    <source>
        <dbReference type="ARBA" id="ARBA00022448"/>
    </source>
</evidence>
<evidence type="ECO:0000259" key="8">
    <source>
        <dbReference type="PROSITE" id="PS51379"/>
    </source>
</evidence>
<feature type="domain" description="4Fe-4S ferredoxin-type" evidence="8">
    <location>
        <begin position="251"/>
        <end position="280"/>
    </location>
</feature>
<dbReference type="InterPro" id="IPR051684">
    <property type="entry name" value="Electron_Trans/Redox"/>
</dbReference>
<keyword evidence="7" id="KW-0472">Membrane</keyword>
<dbReference type="GO" id="GO:0046872">
    <property type="term" value="F:metal ion binding"/>
    <property type="evidence" value="ECO:0007669"/>
    <property type="project" value="UniProtKB-KW"/>
</dbReference>
<dbReference type="InterPro" id="IPR017900">
    <property type="entry name" value="4Fe4S_Fe_S_CS"/>
</dbReference>
<dbReference type="PANTHER" id="PTHR30176:SF3">
    <property type="entry name" value="FERREDOXIN-TYPE PROTEIN NAPH"/>
    <property type="match status" value="1"/>
</dbReference>
<keyword evidence="3" id="KW-0479">Metal-binding</keyword>
<comment type="caution">
    <text evidence="9">The sequence shown here is derived from an EMBL/GenBank/DDBJ whole genome shotgun (WGS) entry which is preliminary data.</text>
</comment>
<keyword evidence="6" id="KW-0411">Iron-sulfur</keyword>
<dbReference type="GO" id="GO:0051539">
    <property type="term" value="F:4 iron, 4 sulfur cluster binding"/>
    <property type="evidence" value="ECO:0007669"/>
    <property type="project" value="UniProtKB-KW"/>
</dbReference>
<dbReference type="PANTHER" id="PTHR30176">
    <property type="entry name" value="FERREDOXIN-TYPE PROTEIN NAPH"/>
    <property type="match status" value="1"/>
</dbReference>
<protein>
    <submittedName>
        <fullName evidence="9">4Fe-4S ferredoxin</fullName>
    </submittedName>
</protein>
<feature type="transmembrane region" description="Helical" evidence="7">
    <location>
        <begin position="171"/>
        <end position="193"/>
    </location>
</feature>
<dbReference type="SUPFAM" id="SSF54862">
    <property type="entry name" value="4Fe-4S ferredoxins"/>
    <property type="match status" value="1"/>
</dbReference>
<evidence type="ECO:0000313" key="10">
    <source>
        <dbReference type="Proteomes" id="UP000269591"/>
    </source>
</evidence>
<dbReference type="Pfam" id="PF00037">
    <property type="entry name" value="Fer4"/>
    <property type="match status" value="1"/>
</dbReference>
<keyword evidence="5" id="KW-0408">Iron</keyword>
<evidence type="ECO:0000256" key="2">
    <source>
        <dbReference type="ARBA" id="ARBA00022485"/>
    </source>
</evidence>
<dbReference type="RefSeq" id="WP_123209025.1">
    <property type="nucleotide sequence ID" value="NZ_JBHTHO010000020.1"/>
</dbReference>
<name>A0A3N0AXD0_9ACTN</name>
<dbReference type="PROSITE" id="PS00198">
    <property type="entry name" value="4FE4S_FER_1"/>
    <property type="match status" value="1"/>
</dbReference>
<evidence type="ECO:0000256" key="6">
    <source>
        <dbReference type="ARBA" id="ARBA00023014"/>
    </source>
</evidence>
<organism evidence="9 10">
    <name type="scientific">Slackia equolifaciens</name>
    <dbReference type="NCBI Taxonomy" id="498718"/>
    <lineage>
        <taxon>Bacteria</taxon>
        <taxon>Bacillati</taxon>
        <taxon>Actinomycetota</taxon>
        <taxon>Coriobacteriia</taxon>
        <taxon>Eggerthellales</taxon>
        <taxon>Eggerthellaceae</taxon>
        <taxon>Slackia</taxon>
    </lineage>
</organism>
<feature type="domain" description="4Fe-4S ferredoxin-type" evidence="8">
    <location>
        <begin position="218"/>
        <end position="249"/>
    </location>
</feature>
<keyword evidence="7" id="KW-1133">Transmembrane helix</keyword>
<proteinExistence type="predicted"/>
<evidence type="ECO:0000313" key="9">
    <source>
        <dbReference type="EMBL" id="RNL39523.1"/>
    </source>
</evidence>
<feature type="transmembrane region" description="Helical" evidence="7">
    <location>
        <begin position="82"/>
        <end position="100"/>
    </location>
</feature>
<accession>A0A3N0AXD0</accession>
<dbReference type="AlphaFoldDB" id="A0A3N0AXD0"/>
<reference evidence="10" key="1">
    <citation type="submission" date="2018-05" db="EMBL/GenBank/DDBJ databases">
        <title>Genome Sequencing of selected type strains of the family Eggerthellaceae.</title>
        <authorList>
            <person name="Danylec N."/>
            <person name="Stoll D.A."/>
            <person name="Doetsch A."/>
            <person name="Huch M."/>
        </authorList>
    </citation>
    <scope>NUCLEOTIDE SEQUENCE [LARGE SCALE GENOMIC DNA]</scope>
    <source>
        <strain evidence="10">DSM 24851</strain>
    </source>
</reference>
<dbReference type="PROSITE" id="PS51379">
    <property type="entry name" value="4FE4S_FER_2"/>
    <property type="match status" value="2"/>
</dbReference>
<dbReference type="Gene3D" id="3.30.70.20">
    <property type="match status" value="1"/>
</dbReference>
<keyword evidence="7" id="KW-0812">Transmembrane</keyword>
<keyword evidence="2" id="KW-0004">4Fe-4S</keyword>
<keyword evidence="10" id="KW-1185">Reference proteome</keyword>
<dbReference type="EMBL" id="QIBX01000011">
    <property type="protein sequence ID" value="RNL39523.1"/>
    <property type="molecule type" value="Genomic_DNA"/>
</dbReference>
<evidence type="ECO:0000256" key="4">
    <source>
        <dbReference type="ARBA" id="ARBA00022982"/>
    </source>
</evidence>
<dbReference type="Proteomes" id="UP000269591">
    <property type="component" value="Unassembled WGS sequence"/>
</dbReference>
<feature type="transmembrane region" description="Helical" evidence="7">
    <location>
        <begin position="141"/>
        <end position="159"/>
    </location>
</feature>
<keyword evidence="4" id="KW-0249">Electron transport</keyword>
<dbReference type="OrthoDB" id="9800445at2"/>
<dbReference type="InterPro" id="IPR017896">
    <property type="entry name" value="4Fe4S_Fe-S-bd"/>
</dbReference>
<feature type="transmembrane region" description="Helical" evidence="7">
    <location>
        <begin position="12"/>
        <end position="34"/>
    </location>
</feature>
<evidence type="ECO:0000256" key="7">
    <source>
        <dbReference type="SAM" id="Phobius"/>
    </source>
</evidence>
<dbReference type="Pfam" id="PF12801">
    <property type="entry name" value="Fer4_5"/>
    <property type="match status" value="2"/>
</dbReference>
<gene>
    <name evidence="9" type="ORF">DMP06_06975</name>
</gene>
<keyword evidence="1" id="KW-0813">Transport</keyword>
<dbReference type="GO" id="GO:0005886">
    <property type="term" value="C:plasma membrane"/>
    <property type="evidence" value="ECO:0007669"/>
    <property type="project" value="TreeGrafter"/>
</dbReference>